<dbReference type="InterPro" id="IPR032675">
    <property type="entry name" value="LRR_dom_sf"/>
</dbReference>
<dbReference type="SUPFAM" id="SSF56112">
    <property type="entry name" value="Protein kinase-like (PK-like)"/>
    <property type="match status" value="1"/>
</dbReference>
<sequence>MPPIFDIHLGVNYWLTVNTSIEFDDLFTEIITVADSDYLQVCLINKDLGNPFISALELRPLQKSIYQEANSAQSLVTGIRWNLGGSNDLRYPDDPYDRIWKNFTFGTSTDISTTSAVQPDSYSATPSLVMQTASTSSSTERTLSFSWSYDNQSSVCLVILHIFEIQDIPRTDFREFDILQDGDTTSKSSFNPSKLDTEPFVYTDTGDTKYNVSLQATSKSTLPPLLNAIEVYLIRPTYGIPTYGGDVATINKIKANYQVNKGRSGDPCVPRELSWAGVTCTSDSSIPRITSLNLSSFRLTGAIVSAFGNLSTLKSLDLSYNDLSGDLPAFLDQLSALTYLDITGNHKISTTLPPGLQQKKDDEKLTYRILLAVIIAVSGVGVVILFACLIKRLGFCRDNYRKELRNDNSMDLVDSEGNIVHIDSQNFSYKDLQKITNNFEQKIGKGGFGTVYRGQLYNGEQVAVKLLDNSSQQGTKEFLAEVLQLSRVHHKNLVALVGYCKDELGRMALVYEYMPGGSKDRNARFLSWEERLRILLEAAQGLLYLHRECNPPIIHRDVKTENILLNHMLEAKIADFGLSKAFQENCTHITTNVAGTLGYLDPEYHYSYQLTEKSDVYSFGVILLEMVTSKPPIIDGRDKIHLTRWVHQKLTKGSMDDVVDKRLLGRYDVNSSWKVVELAKNCCAEASAQRPVMSHVVSELRECLELVLGNSRVIDSVRSSSSRRIAFEVAKNAESLQPDGPSIR</sequence>
<evidence type="ECO:0000313" key="18">
    <source>
        <dbReference type="EMBL" id="KAJ4806875.1"/>
    </source>
</evidence>
<dbReference type="GO" id="GO:0004674">
    <property type="term" value="F:protein serine/threonine kinase activity"/>
    <property type="evidence" value="ECO:0007669"/>
    <property type="project" value="UniProtKB-KW"/>
</dbReference>
<evidence type="ECO:0000256" key="2">
    <source>
        <dbReference type="ARBA" id="ARBA00022527"/>
    </source>
</evidence>
<keyword evidence="13 16" id="KW-0472">Membrane</keyword>
<dbReference type="PANTHER" id="PTHR45631:SF202">
    <property type="entry name" value="SENESCENCE-INDUCED RECEPTOR-LIKE SERINE_THREONINE-PROTEIN KINASE"/>
    <property type="match status" value="1"/>
</dbReference>
<evidence type="ECO:0000256" key="12">
    <source>
        <dbReference type="ARBA" id="ARBA00022989"/>
    </source>
</evidence>
<dbReference type="Proteomes" id="UP001140206">
    <property type="component" value="Chromosome 1"/>
</dbReference>
<evidence type="ECO:0000256" key="6">
    <source>
        <dbReference type="ARBA" id="ARBA00022692"/>
    </source>
</evidence>
<dbReference type="InterPro" id="IPR000719">
    <property type="entry name" value="Prot_kinase_dom"/>
</dbReference>
<dbReference type="Gene3D" id="3.30.200.20">
    <property type="entry name" value="Phosphorylase Kinase, domain 1"/>
    <property type="match status" value="1"/>
</dbReference>
<dbReference type="Pfam" id="PF00069">
    <property type="entry name" value="Pkinase"/>
    <property type="match status" value="1"/>
</dbReference>
<dbReference type="PROSITE" id="PS50011">
    <property type="entry name" value="PROTEIN_KINASE_DOM"/>
    <property type="match status" value="1"/>
</dbReference>
<keyword evidence="14" id="KW-0675">Receptor</keyword>
<evidence type="ECO:0000313" key="19">
    <source>
        <dbReference type="Proteomes" id="UP001140206"/>
    </source>
</evidence>
<dbReference type="FunFam" id="3.80.10.10:FF:000129">
    <property type="entry name" value="Leucine-rich repeat receptor-like kinase"/>
    <property type="match status" value="1"/>
</dbReference>
<evidence type="ECO:0000256" key="8">
    <source>
        <dbReference type="ARBA" id="ARBA00022737"/>
    </source>
</evidence>
<feature type="domain" description="Protein kinase" evidence="17">
    <location>
        <begin position="437"/>
        <end position="704"/>
    </location>
</feature>
<dbReference type="Gene3D" id="2.60.120.430">
    <property type="entry name" value="Galactose-binding lectin"/>
    <property type="match status" value="1"/>
</dbReference>
<evidence type="ECO:0000256" key="10">
    <source>
        <dbReference type="ARBA" id="ARBA00022777"/>
    </source>
</evidence>
<dbReference type="SMART" id="SM00220">
    <property type="entry name" value="S_TKc"/>
    <property type="match status" value="1"/>
</dbReference>
<dbReference type="InterPro" id="IPR008271">
    <property type="entry name" value="Ser/Thr_kinase_AS"/>
</dbReference>
<dbReference type="InterPro" id="IPR024788">
    <property type="entry name" value="Malectin-like_Carb-bd_dom"/>
</dbReference>
<organism evidence="18 19">
    <name type="scientific">Rhynchospora pubera</name>
    <dbReference type="NCBI Taxonomy" id="906938"/>
    <lineage>
        <taxon>Eukaryota</taxon>
        <taxon>Viridiplantae</taxon>
        <taxon>Streptophyta</taxon>
        <taxon>Embryophyta</taxon>
        <taxon>Tracheophyta</taxon>
        <taxon>Spermatophyta</taxon>
        <taxon>Magnoliopsida</taxon>
        <taxon>Liliopsida</taxon>
        <taxon>Poales</taxon>
        <taxon>Cyperaceae</taxon>
        <taxon>Cyperoideae</taxon>
        <taxon>Rhynchosporeae</taxon>
        <taxon>Rhynchospora</taxon>
    </lineage>
</organism>
<dbReference type="SUPFAM" id="SSF52058">
    <property type="entry name" value="L domain-like"/>
    <property type="match status" value="1"/>
</dbReference>
<keyword evidence="6 16" id="KW-0812">Transmembrane</keyword>
<proteinExistence type="predicted"/>
<comment type="subcellular location">
    <subcellularLocation>
        <location evidence="1">Cell membrane</location>
        <topology evidence="1">Single-pass membrane protein</topology>
    </subcellularLocation>
</comment>
<dbReference type="Gene3D" id="1.10.510.10">
    <property type="entry name" value="Transferase(Phosphotransferase) domain 1"/>
    <property type="match status" value="1"/>
</dbReference>
<evidence type="ECO:0000256" key="1">
    <source>
        <dbReference type="ARBA" id="ARBA00004162"/>
    </source>
</evidence>
<dbReference type="PROSITE" id="PS00107">
    <property type="entry name" value="PROTEIN_KINASE_ATP"/>
    <property type="match status" value="1"/>
</dbReference>
<dbReference type="AlphaFoldDB" id="A0AAV8GRD3"/>
<dbReference type="Pfam" id="PF12819">
    <property type="entry name" value="Malectin_like"/>
    <property type="match status" value="1"/>
</dbReference>
<keyword evidence="9 15" id="KW-0547">Nucleotide-binding</keyword>
<evidence type="ECO:0000256" key="14">
    <source>
        <dbReference type="ARBA" id="ARBA00023170"/>
    </source>
</evidence>
<evidence type="ECO:0000256" key="11">
    <source>
        <dbReference type="ARBA" id="ARBA00022840"/>
    </source>
</evidence>
<feature type="transmembrane region" description="Helical" evidence="16">
    <location>
        <begin position="369"/>
        <end position="390"/>
    </location>
</feature>
<keyword evidence="12 16" id="KW-1133">Transmembrane helix</keyword>
<keyword evidence="5" id="KW-0808">Transferase</keyword>
<keyword evidence="7" id="KW-0732">Signal</keyword>
<dbReference type="CDD" id="cd14066">
    <property type="entry name" value="STKc_IRAK"/>
    <property type="match status" value="1"/>
</dbReference>
<evidence type="ECO:0000256" key="4">
    <source>
        <dbReference type="ARBA" id="ARBA00022614"/>
    </source>
</evidence>
<protein>
    <submittedName>
        <fullName evidence="18">Leucine-rich repeat protein kinase family protein</fullName>
    </submittedName>
</protein>
<keyword evidence="8" id="KW-0677">Repeat</keyword>
<keyword evidence="11 15" id="KW-0067">ATP-binding</keyword>
<accession>A0AAV8GRD3</accession>
<keyword evidence="4" id="KW-0433">Leucine-rich repeat</keyword>
<evidence type="ECO:0000256" key="3">
    <source>
        <dbReference type="ARBA" id="ARBA00022553"/>
    </source>
</evidence>
<comment type="caution">
    <text evidence="18">The sequence shown here is derived from an EMBL/GenBank/DDBJ whole genome shotgun (WGS) entry which is preliminary data.</text>
</comment>
<feature type="binding site" evidence="15">
    <location>
        <position position="465"/>
    </location>
    <ligand>
        <name>ATP</name>
        <dbReference type="ChEBI" id="CHEBI:30616"/>
    </ligand>
</feature>
<keyword evidence="10 18" id="KW-0418">Kinase</keyword>
<keyword evidence="2" id="KW-0723">Serine/threonine-protein kinase</keyword>
<evidence type="ECO:0000256" key="9">
    <source>
        <dbReference type="ARBA" id="ARBA00022741"/>
    </source>
</evidence>
<dbReference type="InterPro" id="IPR001611">
    <property type="entry name" value="Leu-rich_rpt"/>
</dbReference>
<reference evidence="18" key="1">
    <citation type="submission" date="2022-08" db="EMBL/GenBank/DDBJ databases">
        <authorList>
            <person name="Marques A."/>
        </authorList>
    </citation>
    <scope>NUCLEOTIDE SEQUENCE</scope>
    <source>
        <strain evidence="18">RhyPub2mFocal</strain>
        <tissue evidence="18">Leaves</tissue>
    </source>
</reference>
<evidence type="ECO:0000259" key="17">
    <source>
        <dbReference type="PROSITE" id="PS50011"/>
    </source>
</evidence>
<dbReference type="GO" id="GO:0005886">
    <property type="term" value="C:plasma membrane"/>
    <property type="evidence" value="ECO:0007669"/>
    <property type="project" value="UniProtKB-SubCell"/>
</dbReference>
<gene>
    <name evidence="18" type="ORF">LUZ62_019441</name>
</gene>
<keyword evidence="19" id="KW-1185">Reference proteome</keyword>
<evidence type="ECO:0000256" key="13">
    <source>
        <dbReference type="ARBA" id="ARBA00023136"/>
    </source>
</evidence>
<evidence type="ECO:0000256" key="15">
    <source>
        <dbReference type="PROSITE-ProRule" id="PRU10141"/>
    </source>
</evidence>
<dbReference type="GO" id="GO:0005524">
    <property type="term" value="F:ATP binding"/>
    <property type="evidence" value="ECO:0007669"/>
    <property type="project" value="UniProtKB-UniRule"/>
</dbReference>
<keyword evidence="3" id="KW-0597">Phosphoprotein</keyword>
<dbReference type="Gene3D" id="3.80.10.10">
    <property type="entry name" value="Ribonuclease Inhibitor"/>
    <property type="match status" value="1"/>
</dbReference>
<name>A0AAV8GRD3_9POAL</name>
<dbReference type="Pfam" id="PF13855">
    <property type="entry name" value="LRR_8"/>
    <property type="match status" value="1"/>
</dbReference>
<evidence type="ECO:0000256" key="5">
    <source>
        <dbReference type="ARBA" id="ARBA00022679"/>
    </source>
</evidence>
<dbReference type="PROSITE" id="PS00108">
    <property type="entry name" value="PROTEIN_KINASE_ST"/>
    <property type="match status" value="1"/>
</dbReference>
<dbReference type="PANTHER" id="PTHR45631">
    <property type="entry name" value="OS07G0107800 PROTEIN-RELATED"/>
    <property type="match status" value="1"/>
</dbReference>
<dbReference type="InterPro" id="IPR017441">
    <property type="entry name" value="Protein_kinase_ATP_BS"/>
</dbReference>
<dbReference type="FunFam" id="3.30.200.20:FF:000394">
    <property type="entry name" value="Leucine-rich repeat receptor-like protein kinase"/>
    <property type="match status" value="1"/>
</dbReference>
<dbReference type="EMBL" id="JAMFTS010000001">
    <property type="protein sequence ID" value="KAJ4806875.1"/>
    <property type="molecule type" value="Genomic_DNA"/>
</dbReference>
<dbReference type="InterPro" id="IPR011009">
    <property type="entry name" value="Kinase-like_dom_sf"/>
</dbReference>
<dbReference type="FunFam" id="1.10.510.10:FF:000146">
    <property type="entry name" value="LRR receptor-like serine/threonine-protein kinase IOS1"/>
    <property type="match status" value="1"/>
</dbReference>
<evidence type="ECO:0000256" key="7">
    <source>
        <dbReference type="ARBA" id="ARBA00022729"/>
    </source>
</evidence>
<evidence type="ECO:0000256" key="16">
    <source>
        <dbReference type="SAM" id="Phobius"/>
    </source>
</evidence>